<evidence type="ECO:0000256" key="13">
    <source>
        <dbReference type="ARBA" id="ARBA00032493"/>
    </source>
</evidence>
<evidence type="ECO:0000256" key="15">
    <source>
        <dbReference type="ARBA" id="ARBA00048407"/>
    </source>
</evidence>
<comment type="pathway">
    <text evidence="2">Siderophore biosynthesis.</text>
</comment>
<evidence type="ECO:0000256" key="8">
    <source>
        <dbReference type="ARBA" id="ARBA00022857"/>
    </source>
</evidence>
<evidence type="ECO:0000256" key="1">
    <source>
        <dbReference type="ARBA" id="ARBA00001974"/>
    </source>
</evidence>
<keyword evidence="8" id="KW-0521">NADP</keyword>
<dbReference type="Proteomes" id="UP000625033">
    <property type="component" value="Unassembled WGS sequence"/>
</dbReference>
<dbReference type="EC" id="1.14.13.59" evidence="4"/>
<evidence type="ECO:0000256" key="6">
    <source>
        <dbReference type="ARBA" id="ARBA00022630"/>
    </source>
</evidence>
<comment type="similarity">
    <text evidence="3">Belongs to the lysine N(6)-hydroxylase/L-ornithine N(5)-oxygenase family.</text>
</comment>
<evidence type="ECO:0000256" key="10">
    <source>
        <dbReference type="ARBA" id="ARBA00023033"/>
    </source>
</evidence>
<evidence type="ECO:0000256" key="7">
    <source>
        <dbReference type="ARBA" id="ARBA00022827"/>
    </source>
</evidence>
<dbReference type="EMBL" id="JADOTZ010000001">
    <property type="protein sequence ID" value="MBG6084119.1"/>
    <property type="molecule type" value="Genomic_DNA"/>
</dbReference>
<dbReference type="GO" id="GO:0047091">
    <property type="term" value="F:L-lysine 6-monooxygenase (NADPH) activity"/>
    <property type="evidence" value="ECO:0007669"/>
    <property type="project" value="UniProtKB-EC"/>
</dbReference>
<gene>
    <name evidence="16" type="ORF">IW252_000886</name>
</gene>
<comment type="caution">
    <text evidence="16">The sequence shown here is derived from an EMBL/GenBank/DDBJ whole genome shotgun (WGS) entry which is preliminary data.</text>
</comment>
<organism evidence="16 17">
    <name type="scientific">Zhihengliuella flava</name>
    <dbReference type="NCBI Taxonomy" id="1285193"/>
    <lineage>
        <taxon>Bacteria</taxon>
        <taxon>Bacillati</taxon>
        <taxon>Actinomycetota</taxon>
        <taxon>Actinomycetes</taxon>
        <taxon>Micrococcales</taxon>
        <taxon>Micrococcaceae</taxon>
        <taxon>Zhihengliuella</taxon>
    </lineage>
</organism>
<evidence type="ECO:0000256" key="5">
    <source>
        <dbReference type="ARBA" id="ARBA00016406"/>
    </source>
</evidence>
<dbReference type="PANTHER" id="PTHR42802:SF1">
    <property type="entry name" value="L-ORNITHINE N(5)-MONOOXYGENASE"/>
    <property type="match status" value="1"/>
</dbReference>
<evidence type="ECO:0000256" key="14">
    <source>
        <dbReference type="ARBA" id="ARBA00032738"/>
    </source>
</evidence>
<protein>
    <recommendedName>
        <fullName evidence="5">L-lysine N6-monooxygenase MbtG</fullName>
        <ecNumber evidence="4">1.14.13.59</ecNumber>
    </recommendedName>
    <alternativeName>
        <fullName evidence="14">Lysine 6-N-hydroxylase</fullName>
    </alternativeName>
    <alternativeName>
        <fullName evidence="13">Lysine N6-hydroxylase</fullName>
    </alternativeName>
    <alternativeName>
        <fullName evidence="11">Lysine-N-oxygenase</fullName>
    </alternativeName>
    <alternativeName>
        <fullName evidence="12">Mycobactin synthase protein G</fullName>
    </alternativeName>
</protein>
<keyword evidence="6" id="KW-0285">Flavoprotein</keyword>
<accession>A0A931D484</accession>
<sequence>MMYDAVGIGAGPFNLGFAALADGAPELSVAVFEAAEDFAWHPGMMLPGTHLQVPFMADLVTLADPTSEYSFLNYLKLSGRLYPFYIRENFYALRREYSDYLRWAAHRLDSVHFSHTVTGLEYDDGRYLLTVQSPDGVRQVETRQVVLGTGTQPWVPDAVEPAVQAAGQAFHSSDYTRRRADLDGARRAVVVGSGQSAAEIVADLLAGWVDEAPGRELTWMTRSPRFFPLEYTKLTLEMTSPDYIDHFHGLPADTRDRLGAEQRGLYKGINADLINQIHEQLYQRHVERGPGTVRLKTATALESLTQAPDGGLRLTVTDADDGGTQHIAADAAVLATGYRYREPAFLAGIADRIHRGPDGRFAVDREYGIGEGLLVQNAELHTHGFTAPDLGMGAYRNSVILNRIAGREVYPVERRIAYQEFGSALPTHRLQESTP</sequence>
<evidence type="ECO:0000313" key="17">
    <source>
        <dbReference type="Proteomes" id="UP000625033"/>
    </source>
</evidence>
<name>A0A931D484_9MICC</name>
<keyword evidence="10" id="KW-0503">Monooxygenase</keyword>
<evidence type="ECO:0000256" key="2">
    <source>
        <dbReference type="ARBA" id="ARBA00004924"/>
    </source>
</evidence>
<keyword evidence="9 16" id="KW-0560">Oxidoreductase</keyword>
<comment type="catalytic activity">
    <reaction evidence="15">
        <text>L-lysine + NADPH + O2 = N(6)-hydroxy-L-lysine + NADP(+) + H2O</text>
        <dbReference type="Rhea" id="RHEA:23228"/>
        <dbReference type="ChEBI" id="CHEBI:15377"/>
        <dbReference type="ChEBI" id="CHEBI:15379"/>
        <dbReference type="ChEBI" id="CHEBI:32551"/>
        <dbReference type="ChEBI" id="CHEBI:57783"/>
        <dbReference type="ChEBI" id="CHEBI:57820"/>
        <dbReference type="ChEBI" id="CHEBI:58349"/>
        <dbReference type="EC" id="1.14.13.59"/>
    </reaction>
</comment>
<dbReference type="SUPFAM" id="SSF51905">
    <property type="entry name" value="FAD/NAD(P)-binding domain"/>
    <property type="match status" value="2"/>
</dbReference>
<evidence type="ECO:0000256" key="4">
    <source>
        <dbReference type="ARBA" id="ARBA00013076"/>
    </source>
</evidence>
<dbReference type="Pfam" id="PF13434">
    <property type="entry name" value="Lys_Orn_oxgnase"/>
    <property type="match status" value="1"/>
</dbReference>
<evidence type="ECO:0000256" key="3">
    <source>
        <dbReference type="ARBA" id="ARBA00007588"/>
    </source>
</evidence>
<comment type="cofactor">
    <cofactor evidence="1">
        <name>FAD</name>
        <dbReference type="ChEBI" id="CHEBI:57692"/>
    </cofactor>
</comment>
<dbReference type="RefSeq" id="WP_196835472.1">
    <property type="nucleotide sequence ID" value="NZ_JADOTZ010000001.1"/>
</dbReference>
<dbReference type="PANTHER" id="PTHR42802">
    <property type="entry name" value="MONOOXYGENASE"/>
    <property type="match status" value="1"/>
</dbReference>
<reference evidence="16" key="1">
    <citation type="submission" date="2020-11" db="EMBL/GenBank/DDBJ databases">
        <title>Sequencing the genomes of 1000 actinobacteria strains.</title>
        <authorList>
            <person name="Klenk H.-P."/>
        </authorList>
    </citation>
    <scope>NUCLEOTIDE SEQUENCE</scope>
    <source>
        <strain evidence="16">DSM 26152</strain>
    </source>
</reference>
<evidence type="ECO:0000256" key="12">
    <source>
        <dbReference type="ARBA" id="ARBA00031158"/>
    </source>
</evidence>
<dbReference type="InterPro" id="IPR036188">
    <property type="entry name" value="FAD/NAD-bd_sf"/>
</dbReference>
<keyword evidence="17" id="KW-1185">Reference proteome</keyword>
<evidence type="ECO:0000256" key="11">
    <source>
        <dbReference type="ARBA" id="ARBA00029939"/>
    </source>
</evidence>
<evidence type="ECO:0000256" key="9">
    <source>
        <dbReference type="ARBA" id="ARBA00023002"/>
    </source>
</evidence>
<dbReference type="AlphaFoldDB" id="A0A931D484"/>
<proteinExistence type="inferred from homology"/>
<evidence type="ECO:0000313" key="16">
    <source>
        <dbReference type="EMBL" id="MBG6084119.1"/>
    </source>
</evidence>
<dbReference type="Gene3D" id="3.50.50.60">
    <property type="entry name" value="FAD/NAD(P)-binding domain"/>
    <property type="match status" value="1"/>
</dbReference>
<keyword evidence="7" id="KW-0274">FAD</keyword>
<dbReference type="InterPro" id="IPR025700">
    <property type="entry name" value="Lys/Orn_oxygenase"/>
</dbReference>